<name>A0A0D2MTZ5_HYPSF</name>
<gene>
    <name evidence="9" type="ORF">HYPSUDRAFT_83807</name>
</gene>
<dbReference type="Proteomes" id="UP000054270">
    <property type="component" value="Unassembled WGS sequence"/>
</dbReference>
<feature type="transmembrane region" description="Helical" evidence="8">
    <location>
        <begin position="71"/>
        <end position="90"/>
    </location>
</feature>
<evidence type="ECO:0000256" key="2">
    <source>
        <dbReference type="ARBA" id="ARBA00022448"/>
    </source>
</evidence>
<dbReference type="PANTHER" id="PTHR33281">
    <property type="entry name" value="UPF0187 PROTEIN YNEE"/>
    <property type="match status" value="1"/>
</dbReference>
<dbReference type="PANTHER" id="PTHR33281:SF21">
    <property type="entry name" value="MEMBRANE PROTEIN"/>
    <property type="match status" value="1"/>
</dbReference>
<evidence type="ECO:0000256" key="8">
    <source>
        <dbReference type="SAM" id="Phobius"/>
    </source>
</evidence>
<keyword evidence="3 8" id="KW-0812">Transmembrane</keyword>
<dbReference type="OMA" id="WTGRNCL"/>
<dbReference type="GO" id="GO:0016020">
    <property type="term" value="C:membrane"/>
    <property type="evidence" value="ECO:0007669"/>
    <property type="project" value="UniProtKB-SubCell"/>
</dbReference>
<comment type="subcellular location">
    <subcellularLocation>
        <location evidence="1">Membrane</location>
        <topology evidence="1">Multi-pass membrane protein</topology>
    </subcellularLocation>
</comment>
<keyword evidence="5" id="KW-0406">Ion transport</keyword>
<dbReference type="OrthoDB" id="1368at2759"/>
<dbReference type="InterPro" id="IPR044669">
    <property type="entry name" value="YneE/VCCN1/2-like"/>
</dbReference>
<dbReference type="GO" id="GO:0005254">
    <property type="term" value="F:chloride channel activity"/>
    <property type="evidence" value="ECO:0007669"/>
    <property type="project" value="InterPro"/>
</dbReference>
<keyword evidence="4 8" id="KW-1133">Transmembrane helix</keyword>
<evidence type="ECO:0000256" key="3">
    <source>
        <dbReference type="ARBA" id="ARBA00022692"/>
    </source>
</evidence>
<evidence type="ECO:0000256" key="4">
    <source>
        <dbReference type="ARBA" id="ARBA00022989"/>
    </source>
</evidence>
<feature type="region of interest" description="Disordered" evidence="7">
    <location>
        <begin position="212"/>
        <end position="243"/>
    </location>
</feature>
<feature type="compositionally biased region" description="Polar residues" evidence="7">
    <location>
        <begin position="224"/>
        <end position="234"/>
    </location>
</feature>
<evidence type="ECO:0000313" key="9">
    <source>
        <dbReference type="EMBL" id="KJA27478.1"/>
    </source>
</evidence>
<protein>
    <submittedName>
        <fullName evidence="9">Uncharacterized protein</fullName>
    </submittedName>
</protein>
<keyword evidence="6 8" id="KW-0472">Membrane</keyword>
<dbReference type="EMBL" id="KN817524">
    <property type="protein sequence ID" value="KJA27478.1"/>
    <property type="molecule type" value="Genomic_DNA"/>
</dbReference>
<dbReference type="AlphaFoldDB" id="A0A0D2MTZ5"/>
<evidence type="ECO:0000256" key="6">
    <source>
        <dbReference type="ARBA" id="ARBA00023136"/>
    </source>
</evidence>
<dbReference type="STRING" id="945553.A0A0D2MTZ5"/>
<evidence type="ECO:0000256" key="5">
    <source>
        <dbReference type="ARBA" id="ARBA00023065"/>
    </source>
</evidence>
<evidence type="ECO:0000256" key="1">
    <source>
        <dbReference type="ARBA" id="ARBA00004141"/>
    </source>
</evidence>
<accession>A0A0D2MTZ5</accession>
<evidence type="ECO:0000256" key="7">
    <source>
        <dbReference type="SAM" id="MobiDB-lite"/>
    </source>
</evidence>
<reference evidence="10" key="1">
    <citation type="submission" date="2014-04" db="EMBL/GenBank/DDBJ databases">
        <title>Evolutionary Origins and Diversification of the Mycorrhizal Mutualists.</title>
        <authorList>
            <consortium name="DOE Joint Genome Institute"/>
            <consortium name="Mycorrhizal Genomics Consortium"/>
            <person name="Kohler A."/>
            <person name="Kuo A."/>
            <person name="Nagy L.G."/>
            <person name="Floudas D."/>
            <person name="Copeland A."/>
            <person name="Barry K.W."/>
            <person name="Cichocki N."/>
            <person name="Veneault-Fourrey C."/>
            <person name="LaButti K."/>
            <person name="Lindquist E.A."/>
            <person name="Lipzen A."/>
            <person name="Lundell T."/>
            <person name="Morin E."/>
            <person name="Murat C."/>
            <person name="Riley R."/>
            <person name="Ohm R."/>
            <person name="Sun H."/>
            <person name="Tunlid A."/>
            <person name="Henrissat B."/>
            <person name="Grigoriev I.V."/>
            <person name="Hibbett D.S."/>
            <person name="Martin F."/>
        </authorList>
    </citation>
    <scope>NUCLEOTIDE SEQUENCE [LARGE SCALE GENOMIC DNA]</scope>
    <source>
        <strain evidence="10">FD-334 SS-4</strain>
    </source>
</reference>
<evidence type="ECO:0000313" key="10">
    <source>
        <dbReference type="Proteomes" id="UP000054270"/>
    </source>
</evidence>
<keyword evidence="2" id="KW-0813">Transport</keyword>
<sequence>MQSTMKSSFSSVLPNISAPRIKRKDLRKYSWLPDVLRVKGSILPRIIGPVLTVTLFSVLVCYASTKGYKLVLINSIVPLLSVVVGLILVFRTSYERYWEGRKSFAAVVAHVRNLSRMIWINVGLPPTDPQPAFAKGKTPVTDLSHAQLRKRKIEAIRLALSFVFATKHYLRGEDGVKFADYHDVLPPSFARFDEVGYTTQRTSHTGTYSAIKRDSAATTADSTNAPPSGRSTPDATKRVRVKRSKQQLVDHSTPLLQDTHRTIEFHPFADEASLPLPLIIAHELGRIVYSFRRDGFLETVGPAGLNGLTQIISGLVDQLTALERVANTPIPISYAIHLKQCVTLYLFALPMTLVHDLGWGTVPVVTAVAFTFMGIEGIADEIEMPFGHDERDLPLDRYCQDLKEEIFYITERLAEGGEGLHGYDDGEGDD</sequence>
<proteinExistence type="predicted"/>
<feature type="transmembrane region" description="Helical" evidence="8">
    <location>
        <begin position="46"/>
        <end position="65"/>
    </location>
</feature>
<dbReference type="Pfam" id="PF25539">
    <property type="entry name" value="Bestrophin_2"/>
    <property type="match status" value="2"/>
</dbReference>
<organism evidence="9 10">
    <name type="scientific">Hypholoma sublateritium (strain FD-334 SS-4)</name>
    <dbReference type="NCBI Taxonomy" id="945553"/>
    <lineage>
        <taxon>Eukaryota</taxon>
        <taxon>Fungi</taxon>
        <taxon>Dikarya</taxon>
        <taxon>Basidiomycota</taxon>
        <taxon>Agaricomycotina</taxon>
        <taxon>Agaricomycetes</taxon>
        <taxon>Agaricomycetidae</taxon>
        <taxon>Agaricales</taxon>
        <taxon>Agaricineae</taxon>
        <taxon>Strophariaceae</taxon>
        <taxon>Hypholoma</taxon>
    </lineage>
</organism>
<keyword evidence="10" id="KW-1185">Reference proteome</keyword>